<protein>
    <recommendedName>
        <fullName evidence="2">F-box protein AT5G49610-like beta-propeller domain-containing protein</fullName>
    </recommendedName>
</protein>
<evidence type="ECO:0000313" key="3">
    <source>
        <dbReference type="EMBL" id="KAG2598947.1"/>
    </source>
</evidence>
<dbReference type="EMBL" id="CM029045">
    <property type="protein sequence ID" value="KAG2598947.1"/>
    <property type="molecule type" value="Genomic_DNA"/>
</dbReference>
<gene>
    <name evidence="3" type="ORF">PVAP13_5KG389300</name>
</gene>
<evidence type="ECO:0000256" key="1">
    <source>
        <dbReference type="SAM" id="MobiDB-lite"/>
    </source>
</evidence>
<feature type="region of interest" description="Disordered" evidence="1">
    <location>
        <begin position="1"/>
        <end position="20"/>
    </location>
</feature>
<feature type="domain" description="F-box protein AT5G49610-like beta-propeller" evidence="2">
    <location>
        <begin position="132"/>
        <end position="351"/>
    </location>
</feature>
<accession>A0A8T0SLD2</accession>
<dbReference type="Pfam" id="PF23635">
    <property type="entry name" value="Beta-prop_AT5G49610-like"/>
    <property type="match status" value="1"/>
</dbReference>
<evidence type="ECO:0000259" key="2">
    <source>
        <dbReference type="Pfam" id="PF23635"/>
    </source>
</evidence>
<name>A0A8T0SLD2_PANVG</name>
<dbReference type="OrthoDB" id="602193at2759"/>
<dbReference type="InterPro" id="IPR056594">
    <property type="entry name" value="AT5G49610-like_b-prop"/>
</dbReference>
<dbReference type="Proteomes" id="UP000823388">
    <property type="component" value="Chromosome 5K"/>
</dbReference>
<dbReference type="PANTHER" id="PTHR33207">
    <property type="entry name" value="F-BOX DOMAIN CONTAINING PROTEIN-RELATED"/>
    <property type="match status" value="1"/>
</dbReference>
<evidence type="ECO:0000313" key="4">
    <source>
        <dbReference type="Proteomes" id="UP000823388"/>
    </source>
</evidence>
<sequence>MAGEGSPTYPPSAKRQKKSSATTAASLGLDVLLDIFMRLPSLATLVRAAHTCRAVASSRDFRRRFREAHPAPLLGLFFDPRPGAAQGPALPVFPSFVPSRRADRDQAAAIRGGDFFLSSLQERPGGLHGWDIHDCRGGYILVGNSHHKSMAVLNPLARRFFDLGRHGHEDTLDVDGNCGLPVPHDACHLCCSNSEVSLNARLLCSEEDPMSFRVVILAHDKPSSRVRATVFSSDTGEWSVHPWVDVPPLTPLPEPFKAWPLNSNMQANGMLCWAYNYLTHMLTLDTATMEFSVAELPRCVSTRECSFVVGETIDGAPCVVYALKFRVCLFLQTLDGDGVKRWVMDKAASLDTQLDGVLGNLKSKYTELKVVAVRDGFAYLATSVRYRSDKSPSWVLSLCLETMPLEKLFQRPYECCVHPYVWKLLGNCLVRLAGGWWLG</sequence>
<comment type="caution">
    <text evidence="3">The sequence shown here is derived from an EMBL/GenBank/DDBJ whole genome shotgun (WGS) entry which is preliminary data.</text>
</comment>
<dbReference type="AlphaFoldDB" id="A0A8T0SLD2"/>
<organism evidence="3 4">
    <name type="scientific">Panicum virgatum</name>
    <name type="common">Blackwell switchgrass</name>
    <dbReference type="NCBI Taxonomy" id="38727"/>
    <lineage>
        <taxon>Eukaryota</taxon>
        <taxon>Viridiplantae</taxon>
        <taxon>Streptophyta</taxon>
        <taxon>Embryophyta</taxon>
        <taxon>Tracheophyta</taxon>
        <taxon>Spermatophyta</taxon>
        <taxon>Magnoliopsida</taxon>
        <taxon>Liliopsida</taxon>
        <taxon>Poales</taxon>
        <taxon>Poaceae</taxon>
        <taxon>PACMAD clade</taxon>
        <taxon>Panicoideae</taxon>
        <taxon>Panicodae</taxon>
        <taxon>Paniceae</taxon>
        <taxon>Panicinae</taxon>
        <taxon>Panicum</taxon>
        <taxon>Panicum sect. Hiantes</taxon>
    </lineage>
</organism>
<proteinExistence type="predicted"/>
<reference evidence="3" key="1">
    <citation type="submission" date="2020-05" db="EMBL/GenBank/DDBJ databases">
        <title>WGS assembly of Panicum virgatum.</title>
        <authorList>
            <person name="Lovell J.T."/>
            <person name="Jenkins J."/>
            <person name="Shu S."/>
            <person name="Juenger T.E."/>
            <person name="Schmutz J."/>
        </authorList>
    </citation>
    <scope>NUCLEOTIDE SEQUENCE</scope>
    <source>
        <strain evidence="3">AP13</strain>
    </source>
</reference>
<keyword evidence="4" id="KW-1185">Reference proteome</keyword>